<evidence type="ECO:0000256" key="3">
    <source>
        <dbReference type="ARBA" id="ARBA00023139"/>
    </source>
</evidence>
<organism evidence="7 8">
    <name type="scientific">Azospirillum brasilense</name>
    <dbReference type="NCBI Taxonomy" id="192"/>
    <lineage>
        <taxon>Bacteria</taxon>
        <taxon>Pseudomonadati</taxon>
        <taxon>Pseudomonadota</taxon>
        <taxon>Alphaproteobacteria</taxon>
        <taxon>Rhodospirillales</taxon>
        <taxon>Azospirillaceae</taxon>
        <taxon>Azospirillum</taxon>
    </lineage>
</organism>
<dbReference type="InterPro" id="IPR036328">
    <property type="entry name" value="MliC_sf"/>
</dbReference>
<dbReference type="EMBL" id="VITH01000003">
    <property type="protein sequence ID" value="TWA85732.1"/>
    <property type="molecule type" value="Genomic_DNA"/>
</dbReference>
<comment type="caution">
    <text evidence="7">The sequence shown here is derived from an EMBL/GenBank/DDBJ whole genome shotgun (WGS) entry which is preliminary data.</text>
</comment>
<reference evidence="7 8" key="1">
    <citation type="submission" date="2019-06" db="EMBL/GenBank/DDBJ databases">
        <title>Genomic Encyclopedia of Type Strains, Phase IV (KMG-V): Genome sequencing to study the core and pangenomes of soil and plant-associated prokaryotes.</title>
        <authorList>
            <person name="Whitman W."/>
        </authorList>
    </citation>
    <scope>NUCLEOTIDE SEQUENCE [LARGE SCALE GENOMIC DNA]</scope>
    <source>
        <strain evidence="7 8">BR 11650</strain>
    </source>
</reference>
<dbReference type="Pfam" id="PF09864">
    <property type="entry name" value="MliC"/>
    <property type="match status" value="1"/>
</dbReference>
<dbReference type="Gene3D" id="1.20.1270.180">
    <property type="match status" value="1"/>
</dbReference>
<evidence type="ECO:0008006" key="9">
    <source>
        <dbReference type="Google" id="ProtNLM"/>
    </source>
</evidence>
<dbReference type="AlphaFoldDB" id="A0A560CLI5"/>
<sequence>MTAALVGGTALAAEPSGPSFSCARVEPGGIERMICTDPALSALDRKLAGVYGEAARKVKNEHPPSLKAEQRGWIKGRNDCWKAADQRACVEEQYRLRIAELQARYRLVPAIGPVRFACDGHAANALTATFFETDPPTMIAERGDAVSLMIGQPAASGARYQGRNESFWEHQGEARVTWGYGAPEMTCRKAP</sequence>
<dbReference type="SUPFAM" id="SSF141488">
    <property type="entry name" value="YdhA-like"/>
    <property type="match status" value="1"/>
</dbReference>
<evidence type="ECO:0000259" key="6">
    <source>
        <dbReference type="Pfam" id="PF09864"/>
    </source>
</evidence>
<feature type="domain" description="C-type lysozyme inhibitor" evidence="6">
    <location>
        <begin position="116"/>
        <end position="184"/>
    </location>
</feature>
<keyword evidence="4" id="KW-0449">Lipoprotein</keyword>
<dbReference type="InterPro" id="IPR009739">
    <property type="entry name" value="LprI-like_N"/>
</dbReference>
<accession>A0A560CLI5</accession>
<evidence type="ECO:0000256" key="1">
    <source>
        <dbReference type="ARBA" id="ARBA00022729"/>
    </source>
</evidence>
<dbReference type="RefSeq" id="WP_211101633.1">
    <property type="nucleotide sequence ID" value="NZ_VITH01000003.1"/>
</dbReference>
<dbReference type="Gene3D" id="2.40.128.200">
    <property type="match status" value="1"/>
</dbReference>
<evidence type="ECO:0000313" key="8">
    <source>
        <dbReference type="Proteomes" id="UP000318529"/>
    </source>
</evidence>
<dbReference type="PANTHER" id="PTHR37549:SF1">
    <property type="entry name" value="LIPOPROTEIN LPRI"/>
    <property type="match status" value="1"/>
</dbReference>
<keyword evidence="2" id="KW-0472">Membrane</keyword>
<proteinExistence type="predicted"/>
<gene>
    <name evidence="7" type="ORF">FBZ83_103325</name>
</gene>
<dbReference type="Proteomes" id="UP000318529">
    <property type="component" value="Unassembled WGS sequence"/>
</dbReference>
<name>A0A560CLI5_AZOBR</name>
<keyword evidence="1" id="KW-0732">Signal</keyword>
<protein>
    <recommendedName>
        <fullName evidence="9">DUF1311 domain-containing protein</fullName>
    </recommendedName>
</protein>
<dbReference type="InterPro" id="IPR018660">
    <property type="entry name" value="MliC"/>
</dbReference>
<evidence type="ECO:0000259" key="5">
    <source>
        <dbReference type="Pfam" id="PF07007"/>
    </source>
</evidence>
<feature type="domain" description="Lysozyme inhibitor LprI-like N-terminal" evidence="5">
    <location>
        <begin position="31"/>
        <end position="101"/>
    </location>
</feature>
<keyword evidence="3" id="KW-0564">Palmitate</keyword>
<evidence type="ECO:0000256" key="4">
    <source>
        <dbReference type="ARBA" id="ARBA00023288"/>
    </source>
</evidence>
<dbReference type="GO" id="GO:0005576">
    <property type="term" value="C:extracellular region"/>
    <property type="evidence" value="ECO:0007669"/>
    <property type="project" value="TreeGrafter"/>
</dbReference>
<evidence type="ECO:0000256" key="2">
    <source>
        <dbReference type="ARBA" id="ARBA00023136"/>
    </source>
</evidence>
<dbReference type="InterPro" id="IPR052755">
    <property type="entry name" value="Lysozyme_Inhibitor_LprI"/>
</dbReference>
<dbReference type="PANTHER" id="PTHR37549">
    <property type="entry name" value="LIPOPROTEIN LPRI"/>
    <property type="match status" value="1"/>
</dbReference>
<evidence type="ECO:0000313" key="7">
    <source>
        <dbReference type="EMBL" id="TWA85732.1"/>
    </source>
</evidence>
<dbReference type="Pfam" id="PF07007">
    <property type="entry name" value="LprI"/>
    <property type="match status" value="1"/>
</dbReference>